<dbReference type="AlphaFoldDB" id="A0A6H1ZYG8"/>
<protein>
    <submittedName>
        <fullName evidence="1">Putative regulatory protein</fullName>
    </submittedName>
</protein>
<reference evidence="1" key="1">
    <citation type="submission" date="2020-03" db="EMBL/GenBank/DDBJ databases">
        <title>The deep terrestrial virosphere.</title>
        <authorList>
            <person name="Holmfeldt K."/>
            <person name="Nilsson E."/>
            <person name="Simone D."/>
            <person name="Lopez-Fernandez M."/>
            <person name="Wu X."/>
            <person name="de Brujin I."/>
            <person name="Lundin D."/>
            <person name="Andersson A."/>
            <person name="Bertilsson S."/>
            <person name="Dopson M."/>
        </authorList>
    </citation>
    <scope>NUCLEOTIDE SEQUENCE</scope>
    <source>
        <strain evidence="1">TM448A02742</strain>
        <strain evidence="2">TM448B03070</strain>
    </source>
</reference>
<sequence length="172" mass="19477">MSNALKLVQIGKRDLQLDDAMYRDLLEQVTGERSAKGLSETQLNAVVAAMKLRGFKPKPKPQPQAAEVPKIHAIWLTMYDQGFVRSRTEVALNTYVKRMTKTSNGQGIDRIEWLKSAQAVMVLEALKKWHWRCMADAIIARGGRVPLNDKLTDKAGYEKLAAYYEEFYCGNV</sequence>
<name>A0A6H1ZYG8_9ZZZZ</name>
<dbReference type="EMBL" id="MT144342">
    <property type="protein sequence ID" value="QJA52461.1"/>
    <property type="molecule type" value="Genomic_DNA"/>
</dbReference>
<accession>A0A6H1ZYG8</accession>
<gene>
    <name evidence="1" type="ORF">TM448A02742_0001</name>
    <name evidence="2" type="ORF">TM448B03070_0012</name>
</gene>
<proteinExistence type="predicted"/>
<dbReference type="InterPro" id="IPR009363">
    <property type="entry name" value="Phage_Mu_Gp16"/>
</dbReference>
<evidence type="ECO:0000313" key="2">
    <source>
        <dbReference type="EMBL" id="QJI02293.1"/>
    </source>
</evidence>
<dbReference type="EMBL" id="MT144989">
    <property type="protein sequence ID" value="QJI02293.1"/>
    <property type="molecule type" value="Genomic_DNA"/>
</dbReference>
<organism evidence="1">
    <name type="scientific">viral metagenome</name>
    <dbReference type="NCBI Taxonomy" id="1070528"/>
    <lineage>
        <taxon>unclassified sequences</taxon>
        <taxon>metagenomes</taxon>
        <taxon>organismal metagenomes</taxon>
    </lineage>
</organism>
<dbReference type="Pfam" id="PF06252">
    <property type="entry name" value="GemA"/>
    <property type="match status" value="1"/>
</dbReference>
<evidence type="ECO:0000313" key="1">
    <source>
        <dbReference type="EMBL" id="QJA52461.1"/>
    </source>
</evidence>